<dbReference type="InterPro" id="IPR004158">
    <property type="entry name" value="DUF247_pln"/>
</dbReference>
<proteinExistence type="predicted"/>
<dbReference type="Pfam" id="PF03140">
    <property type="entry name" value="DUF247"/>
    <property type="match status" value="1"/>
</dbReference>
<evidence type="ECO:0000313" key="4">
    <source>
        <dbReference type="RefSeq" id="XP_010454517.1"/>
    </source>
</evidence>
<dbReference type="Proteomes" id="UP000694864">
    <property type="component" value="Chromosome 13"/>
</dbReference>
<evidence type="ECO:0000256" key="2">
    <source>
        <dbReference type="SAM" id="Phobius"/>
    </source>
</evidence>
<accession>A0ABM0VDE9</accession>
<keyword evidence="2" id="KW-0812">Transmembrane</keyword>
<evidence type="ECO:0000313" key="3">
    <source>
        <dbReference type="Proteomes" id="UP000694864"/>
    </source>
</evidence>
<feature type="region of interest" description="Disordered" evidence="1">
    <location>
        <begin position="166"/>
        <end position="186"/>
    </location>
</feature>
<feature type="compositionally biased region" description="Pro residues" evidence="1">
    <location>
        <begin position="175"/>
        <end position="186"/>
    </location>
</feature>
<keyword evidence="3" id="KW-1185">Reference proteome</keyword>
<organism evidence="3 4">
    <name type="scientific">Camelina sativa</name>
    <name type="common">False flax</name>
    <name type="synonym">Myagrum sativum</name>
    <dbReference type="NCBI Taxonomy" id="90675"/>
    <lineage>
        <taxon>Eukaryota</taxon>
        <taxon>Viridiplantae</taxon>
        <taxon>Streptophyta</taxon>
        <taxon>Embryophyta</taxon>
        <taxon>Tracheophyta</taxon>
        <taxon>Spermatophyta</taxon>
        <taxon>Magnoliopsida</taxon>
        <taxon>eudicotyledons</taxon>
        <taxon>Gunneridae</taxon>
        <taxon>Pentapetalae</taxon>
        <taxon>rosids</taxon>
        <taxon>malvids</taxon>
        <taxon>Brassicales</taxon>
        <taxon>Brassicaceae</taxon>
        <taxon>Camelineae</taxon>
        <taxon>Camelina</taxon>
    </lineage>
</organism>
<dbReference type="GeneID" id="104736259"/>
<gene>
    <name evidence="4" type="primary">LOC104736259</name>
</gene>
<keyword evidence="2" id="KW-1133">Transmembrane helix</keyword>
<dbReference type="RefSeq" id="XP_010454517.1">
    <property type="nucleotide sequence ID" value="XM_010456215.1"/>
</dbReference>
<keyword evidence="2" id="KW-0472">Membrane</keyword>
<protein>
    <submittedName>
        <fullName evidence="4">UPF0481 protein At3g47200-like</fullName>
    </submittedName>
</protein>
<reference evidence="3" key="1">
    <citation type="journal article" date="2014" name="Nat. Commun.">
        <title>The emerging biofuel crop Camelina sativa retains a highly undifferentiated hexaploid genome structure.</title>
        <authorList>
            <person name="Kagale S."/>
            <person name="Koh C."/>
            <person name="Nixon J."/>
            <person name="Bollina V."/>
            <person name="Clarke W.E."/>
            <person name="Tuteja R."/>
            <person name="Spillane C."/>
            <person name="Robinson S.J."/>
            <person name="Links M.G."/>
            <person name="Clarke C."/>
            <person name="Higgins E.E."/>
            <person name="Huebert T."/>
            <person name="Sharpe A.G."/>
            <person name="Parkin I.A."/>
        </authorList>
    </citation>
    <scope>NUCLEOTIDE SEQUENCE [LARGE SCALE GENOMIC DNA]</scope>
    <source>
        <strain evidence="3">cv. DH55</strain>
    </source>
</reference>
<dbReference type="PANTHER" id="PTHR31170:SF21">
    <property type="match status" value="1"/>
</dbReference>
<evidence type="ECO:0000256" key="1">
    <source>
        <dbReference type="SAM" id="MobiDB-lite"/>
    </source>
</evidence>
<reference evidence="4" key="2">
    <citation type="submission" date="2025-08" db="UniProtKB">
        <authorList>
            <consortium name="RefSeq"/>
        </authorList>
    </citation>
    <scope>IDENTIFICATION</scope>
    <source>
        <tissue evidence="4">Leaf</tissue>
    </source>
</reference>
<feature type="transmembrane region" description="Helical" evidence="2">
    <location>
        <begin position="331"/>
        <end position="353"/>
    </location>
</feature>
<dbReference type="PANTHER" id="PTHR31170">
    <property type="entry name" value="BNAC04G53230D PROTEIN"/>
    <property type="match status" value="1"/>
</dbReference>
<name>A0ABM0VDE9_CAMSA</name>
<sequence length="361" mass="41132">MIEEHKQVYLEFFVSKTRNLVVSHKIGYNTVEDPIFKLRWVLPTLRRDLLLIKNQVPLFLLTHLLETSKLAPSISLNKLAFNFFDYSVRKPKGFWAQHHNLGAKHLLDLFRKTFIPGRSSPTPPTQCCDNMFSGLRGNNSRTKTSNTTCFGKICCLKARTRAETLPRSTSLTPLRRPPPPPPLPPRPFLGLIVSAKKLRTRGIKFQLRKNVDTPLDICFKNGLLEIPLLVFDDFISSLISNSVAFEHFNMTCTTEMTSYVTFMSCLTDREEDTLFLCAKGIIENYFGTSEEVTMFFKNIGKVIALSLCQSYLANVFDGVNKFKIHKTPWRTLSSSAAIILLLLTIAQTFFVAFDYFSPPKN</sequence>